<evidence type="ECO:0000256" key="11">
    <source>
        <dbReference type="SAM" id="MobiDB-lite"/>
    </source>
</evidence>
<feature type="transmembrane region" description="Helical" evidence="12">
    <location>
        <begin position="672"/>
        <end position="692"/>
    </location>
</feature>
<evidence type="ECO:0000313" key="14">
    <source>
        <dbReference type="Proteomes" id="UP001190700"/>
    </source>
</evidence>
<dbReference type="InterPro" id="IPR032675">
    <property type="entry name" value="LRR_dom_sf"/>
</dbReference>
<reference evidence="13 14" key="1">
    <citation type="journal article" date="2015" name="Genome Biol. Evol.">
        <title>Comparative Genomics of a Bacterivorous Green Alga Reveals Evolutionary Causalities and Consequences of Phago-Mixotrophic Mode of Nutrition.</title>
        <authorList>
            <person name="Burns J.A."/>
            <person name="Paasch A."/>
            <person name="Narechania A."/>
            <person name="Kim E."/>
        </authorList>
    </citation>
    <scope>NUCLEOTIDE SEQUENCE [LARGE SCALE GENOMIC DNA]</scope>
    <source>
        <strain evidence="13 14">PLY_AMNH</strain>
    </source>
</reference>
<feature type="region of interest" description="Disordered" evidence="11">
    <location>
        <begin position="968"/>
        <end position="987"/>
    </location>
</feature>
<evidence type="ECO:0000313" key="13">
    <source>
        <dbReference type="EMBL" id="KAK3279996.1"/>
    </source>
</evidence>
<keyword evidence="8 12" id="KW-0472">Membrane</keyword>
<keyword evidence="7 12" id="KW-1133">Transmembrane helix</keyword>
<gene>
    <name evidence="13" type="ORF">CYMTET_12154</name>
</gene>
<dbReference type="EMBL" id="LGRX02004585">
    <property type="protein sequence ID" value="KAK3279996.1"/>
    <property type="molecule type" value="Genomic_DNA"/>
</dbReference>
<dbReference type="PANTHER" id="PTHR27000">
    <property type="entry name" value="LEUCINE-RICH REPEAT RECEPTOR-LIKE PROTEIN KINASE FAMILY PROTEIN-RELATED"/>
    <property type="match status" value="1"/>
</dbReference>
<feature type="transmembrane region" description="Helical" evidence="12">
    <location>
        <begin position="253"/>
        <end position="272"/>
    </location>
</feature>
<keyword evidence="4 12" id="KW-0812">Transmembrane</keyword>
<dbReference type="AlphaFoldDB" id="A0AAE0GMA3"/>
<dbReference type="Pfam" id="PF00560">
    <property type="entry name" value="LRR_1"/>
    <property type="match status" value="1"/>
</dbReference>
<dbReference type="Proteomes" id="UP001190700">
    <property type="component" value="Unassembled WGS sequence"/>
</dbReference>
<proteinExistence type="predicted"/>
<evidence type="ECO:0000256" key="10">
    <source>
        <dbReference type="ARBA" id="ARBA00023180"/>
    </source>
</evidence>
<protein>
    <submittedName>
        <fullName evidence="13">Uncharacterized protein</fullName>
    </submittedName>
</protein>
<feature type="transmembrane region" description="Helical" evidence="12">
    <location>
        <begin position="573"/>
        <end position="595"/>
    </location>
</feature>
<accession>A0AAE0GMA3</accession>
<evidence type="ECO:0000256" key="12">
    <source>
        <dbReference type="SAM" id="Phobius"/>
    </source>
</evidence>
<dbReference type="InterPro" id="IPR001611">
    <property type="entry name" value="Leu-rich_rpt"/>
</dbReference>
<dbReference type="Gene3D" id="3.80.10.10">
    <property type="entry name" value="Ribonuclease Inhibitor"/>
    <property type="match status" value="1"/>
</dbReference>
<evidence type="ECO:0000256" key="7">
    <source>
        <dbReference type="ARBA" id="ARBA00022989"/>
    </source>
</evidence>
<dbReference type="PANTHER" id="PTHR27000:SF642">
    <property type="entry name" value="INACTIVE LEUCINE-RICH REPEAT RECEPTOR KINASE XIAO-RELATED"/>
    <property type="match status" value="1"/>
</dbReference>
<name>A0AAE0GMA3_9CHLO</name>
<comment type="subcellular location">
    <subcellularLocation>
        <location evidence="2">Cytoplasm</location>
        <location evidence="2">Cytoskeleton</location>
        <location evidence="2">Cilium axoneme</location>
    </subcellularLocation>
    <subcellularLocation>
        <location evidence="1">Membrane</location>
        <topology evidence="1">Single-pass membrane protein</topology>
    </subcellularLocation>
</comment>
<keyword evidence="14" id="KW-1185">Reference proteome</keyword>
<dbReference type="GO" id="GO:0016020">
    <property type="term" value="C:membrane"/>
    <property type="evidence" value="ECO:0007669"/>
    <property type="project" value="UniProtKB-SubCell"/>
</dbReference>
<keyword evidence="3" id="KW-0433">Leucine-rich repeat</keyword>
<evidence type="ECO:0000256" key="5">
    <source>
        <dbReference type="ARBA" id="ARBA00022729"/>
    </source>
</evidence>
<feature type="transmembrane region" description="Helical" evidence="12">
    <location>
        <begin position="627"/>
        <end position="651"/>
    </location>
</feature>
<evidence type="ECO:0000256" key="4">
    <source>
        <dbReference type="ARBA" id="ARBA00022692"/>
    </source>
</evidence>
<feature type="transmembrane region" description="Helical" evidence="12">
    <location>
        <begin position="1055"/>
        <end position="1088"/>
    </location>
</feature>
<feature type="transmembrane region" description="Helical" evidence="12">
    <location>
        <begin position="350"/>
        <end position="372"/>
    </location>
</feature>
<dbReference type="GO" id="GO:0005930">
    <property type="term" value="C:axoneme"/>
    <property type="evidence" value="ECO:0007669"/>
    <property type="project" value="UniProtKB-SubCell"/>
</dbReference>
<evidence type="ECO:0000256" key="6">
    <source>
        <dbReference type="ARBA" id="ARBA00022737"/>
    </source>
</evidence>
<keyword evidence="9" id="KW-0675">Receptor</keyword>
<feature type="transmembrane region" description="Helical" evidence="12">
    <location>
        <begin position="1108"/>
        <end position="1130"/>
    </location>
</feature>
<feature type="transmembrane region" description="Helical" evidence="12">
    <location>
        <begin position="310"/>
        <end position="330"/>
    </location>
</feature>
<comment type="caution">
    <text evidence="13">The sequence shown here is derived from an EMBL/GenBank/DDBJ whole genome shotgun (WGS) entry which is preliminary data.</text>
</comment>
<evidence type="ECO:0000256" key="3">
    <source>
        <dbReference type="ARBA" id="ARBA00022614"/>
    </source>
</evidence>
<evidence type="ECO:0000256" key="8">
    <source>
        <dbReference type="ARBA" id="ARBA00023136"/>
    </source>
</evidence>
<sequence>MAKLKALSVQGNSLQGALAFPGSPMLSRLQLNDNQFKGSIPHEICQKTLLNVLNFGINPGLEGTLPSCIKNLTELVSLFIEGTGLSGALSEDLCQLQRLQNLFLSGNALTGTLPACLLAARELQSLQNLTLAFNQLTGSLPETFPHGMKVLDVRHNQISGTVPEMLGERVDGLETLRLEFNRLSCDLPDAIAHFDEKGADIGVMNGNLFTCWDSYGYTFSSAGMSPVGLMDPAVDQGAVNSWCGNSQLVQPSFEAAVGIVIAVSALLYAWHLHAHATWRGRRVAAAWLWWMDSRSWWICGEVMWGIRTSLTAGLAIVITIVLLLPFYHFAQSSQYDCQFTFTDTLALKKPSTVANTFLLLFIATTFYVVEMLPRRLSFQMLRTFFEDVVTQNPSWLSLDALEDDPTDGDPTDGDPTDEICAEREDEQGFVTSLQGLVQRCRLGISDLYEQCISRMTTTTNKSHEDLTEPLVENHALEDDPTDGDPTDGDPTDEICAEREDEQGFVTSLRGLVQRCRLGISDLYEKCISRMTTTTNKSDQDKQGEHGIMKYVPPEYRTIVRLAMDRTIQTAWSVWALILLGAMLLLAFIPNVLYALLDMNSEHTNGCWGGVQLDALEHSDLKIGLPTILAIIKMVLINGAVPALTTQIVLALTYASRLSGHIAEGFKFQFKQVLIIALSTTSTVLIPVLARAVTDDRCFALIICKDLPYTRLAYNNLNPFCEFYGNASFTNTSANTCCELLQEADACHACSASKHCDMWNTTTCKIQLNTTNATTMQSEIYGPSVFPSDSLFSGQHLDMDLLSAPAHKNNTMDNTTLPLCSAACSFYDHCMAWKPEVIEYEYERAVPAYDGQDCASTVIQAYTPVMIGILALILLKEGVAFVLPLIFQQRLCKLPNVVLESVFGIPAYDGCPFQFLPKTSKHSNDGNIHQNLGNPCESDSIEVPGSAELQAEEPQSPIEADSVEVSCSAELQAEEPQSPIEPDSVEVSCSAELQAEEPQCSAELQAEEPQSPIEGCEEAPPLLESGPVSKDGMAANNLELTLAEITAARQRKLLDVLLIALTFGLATPMVAAVAFCAALVLLLCNVYYFGCLHSAFGKRNDVRQSLIPLPRQCTSVVFAVGILFWMCHFLGTKPIALLWQ</sequence>
<evidence type="ECO:0000256" key="9">
    <source>
        <dbReference type="ARBA" id="ARBA00023170"/>
    </source>
</evidence>
<keyword evidence="5" id="KW-0732">Signal</keyword>
<evidence type="ECO:0000256" key="1">
    <source>
        <dbReference type="ARBA" id="ARBA00004167"/>
    </source>
</evidence>
<evidence type="ECO:0000256" key="2">
    <source>
        <dbReference type="ARBA" id="ARBA00004430"/>
    </source>
</evidence>
<keyword evidence="10" id="KW-0325">Glycoprotein</keyword>
<dbReference type="SUPFAM" id="SSF52058">
    <property type="entry name" value="L domain-like"/>
    <property type="match status" value="1"/>
</dbReference>
<organism evidence="13 14">
    <name type="scientific">Cymbomonas tetramitiformis</name>
    <dbReference type="NCBI Taxonomy" id="36881"/>
    <lineage>
        <taxon>Eukaryota</taxon>
        <taxon>Viridiplantae</taxon>
        <taxon>Chlorophyta</taxon>
        <taxon>Pyramimonadophyceae</taxon>
        <taxon>Pyramimonadales</taxon>
        <taxon>Pyramimonadaceae</taxon>
        <taxon>Cymbomonas</taxon>
    </lineage>
</organism>
<keyword evidence="6" id="KW-0677">Repeat</keyword>